<keyword evidence="15" id="KW-1185">Reference proteome</keyword>
<dbReference type="GO" id="GO:0051301">
    <property type="term" value="P:cell division"/>
    <property type="evidence" value="ECO:0007669"/>
    <property type="project" value="UniProtKB-UniRule"/>
</dbReference>
<dbReference type="InterPro" id="IPR010998">
    <property type="entry name" value="Integrase_recombinase_N"/>
</dbReference>
<keyword evidence="8 10" id="KW-0233">DNA recombination</keyword>
<dbReference type="InterPro" id="IPR013762">
    <property type="entry name" value="Integrase-like_cat_sf"/>
</dbReference>
<comment type="subcellular location">
    <subcellularLocation>
        <location evidence="1 10">Cytoplasm</location>
    </subcellularLocation>
</comment>
<evidence type="ECO:0000313" key="15">
    <source>
        <dbReference type="Proteomes" id="UP000542125"/>
    </source>
</evidence>
<feature type="active site" evidence="10">
    <location>
        <position position="200"/>
    </location>
</feature>
<feature type="active site" evidence="10">
    <location>
        <position position="279"/>
    </location>
</feature>
<keyword evidence="5 10" id="KW-0159">Chromosome partition</keyword>
<evidence type="ECO:0000256" key="9">
    <source>
        <dbReference type="ARBA" id="ARBA00023306"/>
    </source>
</evidence>
<dbReference type="InterPro" id="IPR050090">
    <property type="entry name" value="Tyrosine_recombinase_XerCD"/>
</dbReference>
<evidence type="ECO:0000256" key="3">
    <source>
        <dbReference type="ARBA" id="ARBA00022490"/>
    </source>
</evidence>
<evidence type="ECO:0000256" key="4">
    <source>
        <dbReference type="ARBA" id="ARBA00022618"/>
    </source>
</evidence>
<dbReference type="Gene3D" id="1.10.150.130">
    <property type="match status" value="1"/>
</dbReference>
<dbReference type="InterPro" id="IPR011010">
    <property type="entry name" value="DNA_brk_join_enz"/>
</dbReference>
<evidence type="ECO:0000256" key="1">
    <source>
        <dbReference type="ARBA" id="ARBA00004496"/>
    </source>
</evidence>
<sequence>MAGAPADTVPLAPPMLQWLQHLETARRYSAHTLSAYRRDLQQLMTLAGGLPLADISSGHIRRYLGQLHARGMGPRSLARMLASWRGFYQWWAPQAGLPGNPVAGLRAPKAPRGLPKALSVDQTQALLDHVPGTVGGVAAHLSEPDRLVASRDRAMFELFYSSGLRLSELTGLDVRYLKTAQYESAGWIDLDAAEVSVLGKGGKRRTVPVGEAARTALTAWLADRPSLAKDDASQLAAHPADANALFVGVRGARIAPRVVQMQLARWAQAAGVPAHVHPHVLRHSFASHVLQSAEDLRAVQEMLGHASISTTQIYTRLDFQHLAKVYDKAHPRAARAAPDDKKTSS</sequence>
<dbReference type="InterPro" id="IPR002104">
    <property type="entry name" value="Integrase_catalytic"/>
</dbReference>
<dbReference type="InterPro" id="IPR004107">
    <property type="entry name" value="Integrase_SAM-like_N"/>
</dbReference>
<dbReference type="Pfam" id="PF02899">
    <property type="entry name" value="Phage_int_SAM_1"/>
    <property type="match status" value="1"/>
</dbReference>
<comment type="caution">
    <text evidence="14">The sequence shown here is derived from an EMBL/GenBank/DDBJ whole genome shotgun (WGS) entry which is preliminary data.</text>
</comment>
<dbReference type="PROSITE" id="PS51898">
    <property type="entry name" value="TYR_RECOMBINASE"/>
    <property type="match status" value="1"/>
</dbReference>
<gene>
    <name evidence="10" type="primary">xerC</name>
    <name evidence="14" type="ORF">FHW18_000883</name>
</gene>
<dbReference type="GO" id="GO:0005737">
    <property type="term" value="C:cytoplasm"/>
    <property type="evidence" value="ECO:0007669"/>
    <property type="project" value="UniProtKB-SubCell"/>
</dbReference>
<dbReference type="RefSeq" id="WP_179583744.1">
    <property type="nucleotide sequence ID" value="NZ_JACBYR010000001.1"/>
</dbReference>
<feature type="domain" description="Tyr recombinase" evidence="12">
    <location>
        <begin position="113"/>
        <end position="327"/>
    </location>
</feature>
<dbReference type="Pfam" id="PF00589">
    <property type="entry name" value="Phage_integrase"/>
    <property type="match status" value="1"/>
</dbReference>
<protein>
    <recommendedName>
        <fullName evidence="10 11">Tyrosine recombinase XerC</fullName>
    </recommendedName>
</protein>
<dbReference type="Proteomes" id="UP000542125">
    <property type="component" value="Unassembled WGS sequence"/>
</dbReference>
<dbReference type="PROSITE" id="PS51900">
    <property type="entry name" value="CB"/>
    <property type="match status" value="1"/>
</dbReference>
<evidence type="ECO:0000259" key="13">
    <source>
        <dbReference type="PROSITE" id="PS51900"/>
    </source>
</evidence>
<evidence type="ECO:0000256" key="8">
    <source>
        <dbReference type="ARBA" id="ARBA00023172"/>
    </source>
</evidence>
<evidence type="ECO:0000256" key="5">
    <source>
        <dbReference type="ARBA" id="ARBA00022829"/>
    </source>
</evidence>
<evidence type="ECO:0000256" key="10">
    <source>
        <dbReference type="HAMAP-Rule" id="MF_01808"/>
    </source>
</evidence>
<evidence type="ECO:0000256" key="2">
    <source>
        <dbReference type="ARBA" id="ARBA00006657"/>
    </source>
</evidence>
<dbReference type="InterPro" id="IPR011931">
    <property type="entry name" value="Recomb_XerC"/>
</dbReference>
<keyword evidence="3 10" id="KW-0963">Cytoplasm</keyword>
<comment type="subunit">
    <text evidence="10">Forms a cyclic heterotetrameric complex composed of two molecules of XerC and two molecules of XerD.</text>
</comment>
<dbReference type="InterPro" id="IPR044068">
    <property type="entry name" value="CB"/>
</dbReference>
<name>A0A7Y9IRD2_9BURK</name>
<dbReference type="CDD" id="cd00798">
    <property type="entry name" value="INT_XerDC_C"/>
    <property type="match status" value="1"/>
</dbReference>
<feature type="active site" evidence="10">
    <location>
        <position position="305"/>
    </location>
</feature>
<keyword evidence="6 10" id="KW-0229">DNA integration</keyword>
<evidence type="ECO:0000256" key="7">
    <source>
        <dbReference type="ARBA" id="ARBA00023125"/>
    </source>
</evidence>
<dbReference type="PANTHER" id="PTHR30349:SF81">
    <property type="entry name" value="TYROSINE RECOMBINASE XERC"/>
    <property type="match status" value="1"/>
</dbReference>
<comment type="function">
    <text evidence="10">Site-specific tyrosine recombinase, which acts by catalyzing the cutting and rejoining of the recombining DNA molecules. The XerC-XerD complex is essential to convert dimers of the bacterial chromosome into monomers to permit their segregation at cell division. It also contributes to the segregational stability of plasmids.</text>
</comment>
<dbReference type="GO" id="GO:0006313">
    <property type="term" value="P:DNA transposition"/>
    <property type="evidence" value="ECO:0007669"/>
    <property type="project" value="UniProtKB-UniRule"/>
</dbReference>
<keyword evidence="9 10" id="KW-0131">Cell cycle</keyword>
<evidence type="ECO:0000256" key="6">
    <source>
        <dbReference type="ARBA" id="ARBA00022908"/>
    </source>
</evidence>
<reference evidence="14 15" key="1">
    <citation type="submission" date="2020-07" db="EMBL/GenBank/DDBJ databases">
        <title>Genomic Encyclopedia of Type Strains, Phase IV (KMG-V): Genome sequencing to study the core and pangenomes of soil and plant-associated prokaryotes.</title>
        <authorList>
            <person name="Whitman W."/>
        </authorList>
    </citation>
    <scope>NUCLEOTIDE SEQUENCE [LARGE SCALE GENOMIC DNA]</scope>
    <source>
        <strain evidence="14 15">SAS40</strain>
    </source>
</reference>
<dbReference type="PANTHER" id="PTHR30349">
    <property type="entry name" value="PHAGE INTEGRASE-RELATED"/>
    <property type="match status" value="1"/>
</dbReference>
<dbReference type="NCBIfam" id="TIGR02224">
    <property type="entry name" value="recomb_XerC"/>
    <property type="match status" value="1"/>
</dbReference>
<dbReference type="SUPFAM" id="SSF56349">
    <property type="entry name" value="DNA breaking-rejoining enzymes"/>
    <property type="match status" value="1"/>
</dbReference>
<dbReference type="HAMAP" id="MF_01808">
    <property type="entry name" value="Recomb_XerC_XerD"/>
    <property type="match status" value="1"/>
</dbReference>
<evidence type="ECO:0000259" key="12">
    <source>
        <dbReference type="PROSITE" id="PS51898"/>
    </source>
</evidence>
<dbReference type="GO" id="GO:0009037">
    <property type="term" value="F:tyrosine-based site-specific recombinase activity"/>
    <property type="evidence" value="ECO:0007669"/>
    <property type="project" value="UniProtKB-UniRule"/>
</dbReference>
<feature type="active site" description="O-(3'-phospho-DNA)-tyrosine intermediate" evidence="10">
    <location>
        <position position="314"/>
    </location>
</feature>
<dbReference type="Gene3D" id="1.10.443.10">
    <property type="entry name" value="Intergrase catalytic core"/>
    <property type="match status" value="1"/>
</dbReference>
<feature type="active site" evidence="10">
    <location>
        <position position="165"/>
    </location>
</feature>
<accession>A0A7Y9IRD2</accession>
<keyword evidence="4 10" id="KW-0132">Cell division</keyword>
<evidence type="ECO:0000313" key="14">
    <source>
        <dbReference type="EMBL" id="NYE81612.1"/>
    </source>
</evidence>
<feature type="domain" description="Core-binding (CB)" evidence="13">
    <location>
        <begin position="9"/>
        <end position="92"/>
    </location>
</feature>
<dbReference type="EMBL" id="JACBYR010000001">
    <property type="protein sequence ID" value="NYE81612.1"/>
    <property type="molecule type" value="Genomic_DNA"/>
</dbReference>
<feature type="active site" evidence="10">
    <location>
        <position position="282"/>
    </location>
</feature>
<dbReference type="InterPro" id="IPR023009">
    <property type="entry name" value="Tyrosine_recombinase_XerC/XerD"/>
</dbReference>
<organism evidence="14 15">
    <name type="scientific">Pigmentiphaga litoralis</name>
    <dbReference type="NCBI Taxonomy" id="516702"/>
    <lineage>
        <taxon>Bacteria</taxon>
        <taxon>Pseudomonadati</taxon>
        <taxon>Pseudomonadota</taxon>
        <taxon>Betaproteobacteria</taxon>
        <taxon>Burkholderiales</taxon>
        <taxon>Alcaligenaceae</taxon>
        <taxon>Pigmentiphaga</taxon>
    </lineage>
</organism>
<comment type="similarity">
    <text evidence="2 10">Belongs to the 'phage' integrase family. XerC subfamily.</text>
</comment>
<proteinExistence type="inferred from homology"/>
<dbReference type="GO" id="GO:0007059">
    <property type="term" value="P:chromosome segregation"/>
    <property type="evidence" value="ECO:0007669"/>
    <property type="project" value="UniProtKB-UniRule"/>
</dbReference>
<keyword evidence="7 10" id="KW-0238">DNA-binding</keyword>
<dbReference type="GO" id="GO:0003677">
    <property type="term" value="F:DNA binding"/>
    <property type="evidence" value="ECO:0007669"/>
    <property type="project" value="UniProtKB-UniRule"/>
</dbReference>
<dbReference type="AlphaFoldDB" id="A0A7Y9IRD2"/>
<evidence type="ECO:0000256" key="11">
    <source>
        <dbReference type="NCBIfam" id="TIGR02224"/>
    </source>
</evidence>